<dbReference type="EMBL" id="CM042045">
    <property type="protein sequence ID" value="KAI3683030.1"/>
    <property type="molecule type" value="Genomic_DNA"/>
</dbReference>
<organism evidence="1 2">
    <name type="scientific">Smallanthus sonchifolius</name>
    <dbReference type="NCBI Taxonomy" id="185202"/>
    <lineage>
        <taxon>Eukaryota</taxon>
        <taxon>Viridiplantae</taxon>
        <taxon>Streptophyta</taxon>
        <taxon>Embryophyta</taxon>
        <taxon>Tracheophyta</taxon>
        <taxon>Spermatophyta</taxon>
        <taxon>Magnoliopsida</taxon>
        <taxon>eudicotyledons</taxon>
        <taxon>Gunneridae</taxon>
        <taxon>Pentapetalae</taxon>
        <taxon>asterids</taxon>
        <taxon>campanulids</taxon>
        <taxon>Asterales</taxon>
        <taxon>Asteraceae</taxon>
        <taxon>Asteroideae</taxon>
        <taxon>Heliantheae alliance</taxon>
        <taxon>Millerieae</taxon>
        <taxon>Smallanthus</taxon>
    </lineage>
</organism>
<accession>A0ACB8YGE2</accession>
<sequence length="127" mass="14908">MDAWLYKDPVYHETDFLTTEVDMYSFGIVMFELLMGMLYFPPKFVGPTLSFSLMNDVRKYHDANPKRLVDFDIRDQVDNKSLLAYIEVAYKCISFNVKDSRSMNRIVKTIEKLLSFQVNQKILSKAD</sequence>
<comment type="caution">
    <text evidence="1">The sequence shown here is derived from an EMBL/GenBank/DDBJ whole genome shotgun (WGS) entry which is preliminary data.</text>
</comment>
<gene>
    <name evidence="1" type="ORF">L1987_83506</name>
</gene>
<keyword evidence="2" id="KW-1185">Reference proteome</keyword>
<evidence type="ECO:0000313" key="2">
    <source>
        <dbReference type="Proteomes" id="UP001056120"/>
    </source>
</evidence>
<dbReference type="Proteomes" id="UP001056120">
    <property type="component" value="Linkage Group LG28"/>
</dbReference>
<protein>
    <submittedName>
        <fullName evidence="1">Uncharacterized protein</fullName>
    </submittedName>
</protein>
<reference evidence="1 2" key="2">
    <citation type="journal article" date="2022" name="Mol. Ecol. Resour.">
        <title>The genomes of chicory, endive, great burdock and yacon provide insights into Asteraceae paleo-polyploidization history and plant inulin production.</title>
        <authorList>
            <person name="Fan W."/>
            <person name="Wang S."/>
            <person name="Wang H."/>
            <person name="Wang A."/>
            <person name="Jiang F."/>
            <person name="Liu H."/>
            <person name="Zhao H."/>
            <person name="Xu D."/>
            <person name="Zhang Y."/>
        </authorList>
    </citation>
    <scope>NUCLEOTIDE SEQUENCE [LARGE SCALE GENOMIC DNA]</scope>
    <source>
        <strain evidence="2">cv. Yunnan</strain>
        <tissue evidence="1">Leaves</tissue>
    </source>
</reference>
<name>A0ACB8YGE2_9ASTR</name>
<proteinExistence type="predicted"/>
<evidence type="ECO:0000313" key="1">
    <source>
        <dbReference type="EMBL" id="KAI3683030.1"/>
    </source>
</evidence>
<reference evidence="2" key="1">
    <citation type="journal article" date="2022" name="Mol. Ecol. Resour.">
        <title>The genomes of chicory, endive, great burdock and yacon provide insights into Asteraceae palaeo-polyploidization history and plant inulin production.</title>
        <authorList>
            <person name="Fan W."/>
            <person name="Wang S."/>
            <person name="Wang H."/>
            <person name="Wang A."/>
            <person name="Jiang F."/>
            <person name="Liu H."/>
            <person name="Zhao H."/>
            <person name="Xu D."/>
            <person name="Zhang Y."/>
        </authorList>
    </citation>
    <scope>NUCLEOTIDE SEQUENCE [LARGE SCALE GENOMIC DNA]</scope>
    <source>
        <strain evidence="2">cv. Yunnan</strain>
    </source>
</reference>